<protein>
    <submittedName>
        <fullName evidence="1">CLUMA_CG002615, isoform A</fullName>
    </submittedName>
</protein>
<proteinExistence type="predicted"/>
<accession>A0A1J1HL73</accession>
<evidence type="ECO:0000313" key="2">
    <source>
        <dbReference type="Proteomes" id="UP000183832"/>
    </source>
</evidence>
<dbReference type="EMBL" id="CVRI01000010">
    <property type="protein sequence ID" value="CRK88781.1"/>
    <property type="molecule type" value="Genomic_DNA"/>
</dbReference>
<sequence>MMPTFKGDIKEYKPFKESMTTALERMELSTLSTRKLQTRMGNVRSKIQQQTANFDMELSYF</sequence>
<evidence type="ECO:0000313" key="1">
    <source>
        <dbReference type="EMBL" id="CRK88781.1"/>
    </source>
</evidence>
<gene>
    <name evidence="1" type="ORF">CLUMA_CG002615</name>
</gene>
<name>A0A1J1HL73_9DIPT</name>
<dbReference type="AlphaFoldDB" id="A0A1J1HL73"/>
<dbReference type="Proteomes" id="UP000183832">
    <property type="component" value="Unassembled WGS sequence"/>
</dbReference>
<keyword evidence="2" id="KW-1185">Reference proteome</keyword>
<reference evidence="1 2" key="1">
    <citation type="submission" date="2015-04" db="EMBL/GenBank/DDBJ databases">
        <authorList>
            <person name="Syromyatnikov M.Y."/>
            <person name="Popov V.N."/>
        </authorList>
    </citation>
    <scope>NUCLEOTIDE SEQUENCE [LARGE SCALE GENOMIC DNA]</scope>
</reference>
<organism evidence="1 2">
    <name type="scientific">Clunio marinus</name>
    <dbReference type="NCBI Taxonomy" id="568069"/>
    <lineage>
        <taxon>Eukaryota</taxon>
        <taxon>Metazoa</taxon>
        <taxon>Ecdysozoa</taxon>
        <taxon>Arthropoda</taxon>
        <taxon>Hexapoda</taxon>
        <taxon>Insecta</taxon>
        <taxon>Pterygota</taxon>
        <taxon>Neoptera</taxon>
        <taxon>Endopterygota</taxon>
        <taxon>Diptera</taxon>
        <taxon>Nematocera</taxon>
        <taxon>Chironomoidea</taxon>
        <taxon>Chironomidae</taxon>
        <taxon>Clunio</taxon>
    </lineage>
</organism>